<keyword evidence="2" id="KW-1185">Reference proteome</keyword>
<comment type="caution">
    <text evidence="1">The sequence shown here is derived from an EMBL/GenBank/DDBJ whole genome shotgun (WGS) entry which is preliminary data.</text>
</comment>
<dbReference type="AlphaFoldDB" id="A0A812KVT1"/>
<reference evidence="1" key="1">
    <citation type="submission" date="2021-02" db="EMBL/GenBank/DDBJ databases">
        <authorList>
            <person name="Dougan E. K."/>
            <person name="Rhodes N."/>
            <person name="Thang M."/>
            <person name="Chan C."/>
        </authorList>
    </citation>
    <scope>NUCLEOTIDE SEQUENCE</scope>
</reference>
<dbReference type="Proteomes" id="UP000601435">
    <property type="component" value="Unassembled WGS sequence"/>
</dbReference>
<dbReference type="EMBL" id="CAJNJA010007970">
    <property type="protein sequence ID" value="CAE7231293.1"/>
    <property type="molecule type" value="Genomic_DNA"/>
</dbReference>
<evidence type="ECO:0000313" key="1">
    <source>
        <dbReference type="EMBL" id="CAE7231293.1"/>
    </source>
</evidence>
<protein>
    <submittedName>
        <fullName evidence="1">Uncharacterized protein</fullName>
    </submittedName>
</protein>
<proteinExistence type="predicted"/>
<name>A0A812KVT1_9DINO</name>
<organism evidence="1 2">
    <name type="scientific">Symbiodinium necroappetens</name>
    <dbReference type="NCBI Taxonomy" id="1628268"/>
    <lineage>
        <taxon>Eukaryota</taxon>
        <taxon>Sar</taxon>
        <taxon>Alveolata</taxon>
        <taxon>Dinophyceae</taxon>
        <taxon>Suessiales</taxon>
        <taxon>Symbiodiniaceae</taxon>
        <taxon>Symbiodinium</taxon>
    </lineage>
</organism>
<dbReference type="OrthoDB" id="407967at2759"/>
<gene>
    <name evidence="1" type="ORF">SNEC2469_LOCUS3589</name>
</gene>
<evidence type="ECO:0000313" key="2">
    <source>
        <dbReference type="Proteomes" id="UP000601435"/>
    </source>
</evidence>
<sequence length="204" mass="23362">MAWEYAVVPHDSIHEFYPVWPFLGWRAASTGLSSLWATVLRKDEEGIYPCVIRGSGFTASAKYYCTQRMFLAVQLESSLLIYKHTQNQQVVVAKPIRKIKAEFFVEAATVLSVRLTLRLEACIEIENGPNGSSESCSIEILMNTDKKVEDLRDLSIHHARQQFTEREVVSSQDSWYFLQCLMVEHRKDRLGYWIEAARPAAVAE</sequence>
<accession>A0A812KVT1</accession>